<comment type="caution">
    <text evidence="2">The sequence shown here is derived from an EMBL/GenBank/DDBJ whole genome shotgun (WGS) entry which is preliminary data.</text>
</comment>
<dbReference type="AlphaFoldDB" id="A0A5C6FBL4"/>
<sequence length="91" mass="10167">MDDQTDEPIEATVVEARIVEEPAKFLDNKWAVIAILFAVTGFLGIPLLWMNKSFSTLERVFWSIVVTIYTLLLLAGAAAVCMWSYRQITGG</sequence>
<feature type="transmembrane region" description="Helical" evidence="1">
    <location>
        <begin position="30"/>
        <end position="49"/>
    </location>
</feature>
<dbReference type="RefSeq" id="WP_146458395.1">
    <property type="nucleotide sequence ID" value="NZ_SJPW01000003.1"/>
</dbReference>
<reference evidence="2 3" key="1">
    <citation type="submission" date="2019-02" db="EMBL/GenBank/DDBJ databases">
        <title>Deep-cultivation of Planctomycetes and their phenomic and genomic characterization uncovers novel biology.</title>
        <authorList>
            <person name="Wiegand S."/>
            <person name="Jogler M."/>
            <person name="Boedeker C."/>
            <person name="Pinto D."/>
            <person name="Vollmers J."/>
            <person name="Rivas-Marin E."/>
            <person name="Kohn T."/>
            <person name="Peeters S.H."/>
            <person name="Heuer A."/>
            <person name="Rast P."/>
            <person name="Oberbeckmann S."/>
            <person name="Bunk B."/>
            <person name="Jeske O."/>
            <person name="Meyerdierks A."/>
            <person name="Storesund J.E."/>
            <person name="Kallscheuer N."/>
            <person name="Luecker S."/>
            <person name="Lage O.M."/>
            <person name="Pohl T."/>
            <person name="Merkel B.J."/>
            <person name="Hornburger P."/>
            <person name="Mueller R.-W."/>
            <person name="Bruemmer F."/>
            <person name="Labrenz M."/>
            <person name="Spormann A.M."/>
            <person name="Op Den Camp H."/>
            <person name="Overmann J."/>
            <person name="Amann R."/>
            <person name="Jetten M.S.M."/>
            <person name="Mascher T."/>
            <person name="Medema M.H."/>
            <person name="Devos D.P."/>
            <person name="Kaster A.-K."/>
            <person name="Ovreas L."/>
            <person name="Rohde M."/>
            <person name="Galperin M.Y."/>
            <person name="Jogler C."/>
        </authorList>
    </citation>
    <scope>NUCLEOTIDE SEQUENCE [LARGE SCALE GENOMIC DNA]</scope>
    <source>
        <strain evidence="2 3">Poly51</strain>
    </source>
</reference>
<proteinExistence type="predicted"/>
<dbReference type="EMBL" id="SJPW01000003">
    <property type="protein sequence ID" value="TWU57021.1"/>
    <property type="molecule type" value="Genomic_DNA"/>
</dbReference>
<keyword evidence="3" id="KW-1185">Reference proteome</keyword>
<accession>A0A5C6FBL4</accession>
<protein>
    <submittedName>
        <fullName evidence="2">Uncharacterized protein</fullName>
    </submittedName>
</protein>
<feature type="transmembrane region" description="Helical" evidence="1">
    <location>
        <begin position="61"/>
        <end position="85"/>
    </location>
</feature>
<evidence type="ECO:0000313" key="3">
    <source>
        <dbReference type="Proteomes" id="UP000318288"/>
    </source>
</evidence>
<dbReference type="OrthoDB" id="290421at2"/>
<keyword evidence="1" id="KW-0812">Transmembrane</keyword>
<name>A0A5C6FBL4_9BACT</name>
<keyword evidence="1" id="KW-0472">Membrane</keyword>
<evidence type="ECO:0000256" key="1">
    <source>
        <dbReference type="SAM" id="Phobius"/>
    </source>
</evidence>
<dbReference type="Proteomes" id="UP000318288">
    <property type="component" value="Unassembled WGS sequence"/>
</dbReference>
<evidence type="ECO:0000313" key="2">
    <source>
        <dbReference type="EMBL" id="TWU57021.1"/>
    </source>
</evidence>
<keyword evidence="1" id="KW-1133">Transmembrane helix</keyword>
<gene>
    <name evidence="2" type="ORF">Poly51_29420</name>
</gene>
<organism evidence="2 3">
    <name type="scientific">Rubripirellula tenax</name>
    <dbReference type="NCBI Taxonomy" id="2528015"/>
    <lineage>
        <taxon>Bacteria</taxon>
        <taxon>Pseudomonadati</taxon>
        <taxon>Planctomycetota</taxon>
        <taxon>Planctomycetia</taxon>
        <taxon>Pirellulales</taxon>
        <taxon>Pirellulaceae</taxon>
        <taxon>Rubripirellula</taxon>
    </lineage>
</organism>